<accession>A0A2Z2NM81</accession>
<name>A0A2Z2NM81_9GAMM</name>
<evidence type="ECO:0000313" key="2">
    <source>
        <dbReference type="Proteomes" id="UP000250079"/>
    </source>
</evidence>
<dbReference type="Proteomes" id="UP000250079">
    <property type="component" value="Chromosome"/>
</dbReference>
<dbReference type="KEGG" id="gai:IMCC3135_11005"/>
<dbReference type="EMBL" id="CP018632">
    <property type="protein sequence ID" value="ASJ72293.1"/>
    <property type="molecule type" value="Genomic_DNA"/>
</dbReference>
<dbReference type="RefSeq" id="WP_088917615.1">
    <property type="nucleotide sequence ID" value="NZ_CP018632.1"/>
</dbReference>
<dbReference type="AlphaFoldDB" id="A0A2Z2NM81"/>
<organism evidence="1 2">
    <name type="scientific">Granulosicoccus antarcticus IMCC3135</name>
    <dbReference type="NCBI Taxonomy" id="1192854"/>
    <lineage>
        <taxon>Bacteria</taxon>
        <taxon>Pseudomonadati</taxon>
        <taxon>Pseudomonadota</taxon>
        <taxon>Gammaproteobacteria</taxon>
        <taxon>Chromatiales</taxon>
        <taxon>Granulosicoccaceae</taxon>
        <taxon>Granulosicoccus</taxon>
    </lineage>
</organism>
<sequence>MKNNLQNVTRNLRNLIKTLPAVKANCSAEVLTRHVQLIAHFQRQYDQLIAAARTTPVAG</sequence>
<reference evidence="1 2" key="1">
    <citation type="submission" date="2016-12" db="EMBL/GenBank/DDBJ databases">
        <authorList>
            <person name="Song W.-J."/>
            <person name="Kurnit D.M."/>
        </authorList>
    </citation>
    <scope>NUCLEOTIDE SEQUENCE [LARGE SCALE GENOMIC DNA]</scope>
    <source>
        <strain evidence="1 2">IMCC3135</strain>
    </source>
</reference>
<protein>
    <submittedName>
        <fullName evidence="1">Uncharacterized protein</fullName>
    </submittedName>
</protein>
<gene>
    <name evidence="1" type="ORF">IMCC3135_11005</name>
</gene>
<proteinExistence type="predicted"/>
<evidence type="ECO:0000313" key="1">
    <source>
        <dbReference type="EMBL" id="ASJ72293.1"/>
    </source>
</evidence>
<keyword evidence="2" id="KW-1185">Reference proteome</keyword>